<comment type="caution">
    <text evidence="9">The sequence shown here is derived from an EMBL/GenBank/DDBJ whole genome shotgun (WGS) entry which is preliminary data.</text>
</comment>
<dbReference type="SUPFAM" id="SSF50249">
    <property type="entry name" value="Nucleic acid-binding proteins"/>
    <property type="match status" value="1"/>
</dbReference>
<evidence type="ECO:0000313" key="10">
    <source>
        <dbReference type="Proteomes" id="UP000251692"/>
    </source>
</evidence>
<keyword evidence="2 5" id="KW-0689">Ribosomal protein</keyword>
<evidence type="ECO:0000259" key="7">
    <source>
        <dbReference type="SMART" id="SM01382"/>
    </source>
</evidence>
<dbReference type="FunFam" id="2.30.30.30:FF:000001">
    <property type="entry name" value="50S ribosomal protein L2"/>
    <property type="match status" value="1"/>
</dbReference>
<dbReference type="Pfam" id="PF03947">
    <property type="entry name" value="Ribosomal_L2_C"/>
    <property type="match status" value="1"/>
</dbReference>
<comment type="subunit">
    <text evidence="5">Part of the 50S ribosomal subunit. Forms a bridge to the 30S subunit in the 70S ribosome.</text>
</comment>
<dbReference type="InterPro" id="IPR022669">
    <property type="entry name" value="Ribosomal_uL2_C"/>
</dbReference>
<dbReference type="HAMAP" id="MF_01320_B">
    <property type="entry name" value="Ribosomal_uL2_B"/>
    <property type="match status" value="1"/>
</dbReference>
<dbReference type="FunFam" id="4.10.950.10:FF:000001">
    <property type="entry name" value="50S ribosomal protein L2"/>
    <property type="match status" value="1"/>
</dbReference>
<dbReference type="Pfam" id="PF00181">
    <property type="entry name" value="Ribosomal_L2_N"/>
    <property type="match status" value="1"/>
</dbReference>
<accession>A0A364RHV9</accession>
<dbReference type="GO" id="GO:0016740">
    <property type="term" value="F:transferase activity"/>
    <property type="evidence" value="ECO:0007669"/>
    <property type="project" value="InterPro"/>
</dbReference>
<dbReference type="GO" id="GO:0003735">
    <property type="term" value="F:structural constituent of ribosome"/>
    <property type="evidence" value="ECO:0007669"/>
    <property type="project" value="InterPro"/>
</dbReference>
<comment type="function">
    <text evidence="5">One of the primary rRNA binding proteins. Required for association of the 30S and 50S subunits to form the 70S ribosome, for tRNA binding and peptide bond formation. It has been suggested to have peptidyltransferase activity; this is somewhat controversial. Makes several contacts with the 16S rRNA in the 70S ribosome.</text>
</comment>
<keyword evidence="3 5" id="KW-0687">Ribonucleoprotein</keyword>
<dbReference type="SMART" id="SM01383">
    <property type="entry name" value="Ribosomal_L2"/>
    <property type="match status" value="1"/>
</dbReference>
<protein>
    <recommendedName>
        <fullName evidence="4 5">Large ribosomal subunit protein uL2</fullName>
    </recommendedName>
</protein>
<proteinExistence type="inferred from homology"/>
<dbReference type="InterPro" id="IPR022666">
    <property type="entry name" value="Ribosomal_uL2_RNA-bd_dom"/>
</dbReference>
<comment type="similarity">
    <text evidence="1 5">Belongs to the universal ribosomal protein uL2 family.</text>
</comment>
<dbReference type="PANTHER" id="PTHR13691:SF5">
    <property type="entry name" value="LARGE RIBOSOMAL SUBUNIT PROTEIN UL2M"/>
    <property type="match status" value="1"/>
</dbReference>
<reference evidence="9 10" key="1">
    <citation type="submission" date="2018-06" db="EMBL/GenBank/DDBJ databases">
        <authorList>
            <person name="Liu Z.-W."/>
        </authorList>
    </citation>
    <scope>NUCLEOTIDE SEQUENCE [LARGE SCALE GENOMIC DNA]</scope>
    <source>
        <strain evidence="9 10">2b14</strain>
    </source>
</reference>
<gene>
    <name evidence="5" type="primary">rplB</name>
    <name evidence="9" type="ORF">DP923_02050</name>
</gene>
<dbReference type="InterPro" id="IPR014726">
    <property type="entry name" value="Ribosomal_uL2_dom3"/>
</dbReference>
<dbReference type="FunFam" id="2.40.50.140:FF:000003">
    <property type="entry name" value="50S ribosomal protein L2"/>
    <property type="match status" value="1"/>
</dbReference>
<dbReference type="AlphaFoldDB" id="A0A364RHV9"/>
<feature type="domain" description="Large ribosomal subunit protein uL2 C-terminal" evidence="7">
    <location>
        <begin position="124"/>
        <end position="251"/>
    </location>
</feature>
<dbReference type="InterPro" id="IPR022671">
    <property type="entry name" value="Ribosomal_uL2_CS"/>
</dbReference>
<dbReference type="GO" id="GO:0019843">
    <property type="term" value="F:rRNA binding"/>
    <property type="evidence" value="ECO:0007669"/>
    <property type="project" value="UniProtKB-UniRule"/>
</dbReference>
<dbReference type="Proteomes" id="UP000251692">
    <property type="component" value="Unassembled WGS sequence"/>
</dbReference>
<keyword evidence="10" id="KW-1185">Reference proteome</keyword>
<dbReference type="InterPro" id="IPR008991">
    <property type="entry name" value="Translation_prot_SH3-like_sf"/>
</dbReference>
<keyword evidence="5" id="KW-0699">rRNA-binding</keyword>
<feature type="region of interest" description="Disordered" evidence="6">
    <location>
        <begin position="223"/>
        <end position="274"/>
    </location>
</feature>
<dbReference type="Gene3D" id="2.40.50.140">
    <property type="entry name" value="Nucleic acid-binding proteins"/>
    <property type="match status" value="1"/>
</dbReference>
<dbReference type="NCBIfam" id="TIGR01171">
    <property type="entry name" value="rplB_bact"/>
    <property type="match status" value="1"/>
</dbReference>
<dbReference type="SMART" id="SM01382">
    <property type="entry name" value="Ribosomal_L2_C"/>
    <property type="match status" value="1"/>
</dbReference>
<dbReference type="PIRSF" id="PIRSF002158">
    <property type="entry name" value="Ribosomal_L2"/>
    <property type="match status" value="1"/>
</dbReference>
<keyword evidence="5" id="KW-0694">RNA-binding</keyword>
<evidence type="ECO:0000256" key="3">
    <source>
        <dbReference type="ARBA" id="ARBA00023274"/>
    </source>
</evidence>
<dbReference type="PANTHER" id="PTHR13691">
    <property type="entry name" value="RIBOSOMAL PROTEIN L2"/>
    <property type="match status" value="1"/>
</dbReference>
<evidence type="ECO:0000256" key="1">
    <source>
        <dbReference type="ARBA" id="ARBA00005636"/>
    </source>
</evidence>
<dbReference type="GO" id="GO:0002181">
    <property type="term" value="P:cytoplasmic translation"/>
    <property type="evidence" value="ECO:0007669"/>
    <property type="project" value="TreeGrafter"/>
</dbReference>
<evidence type="ECO:0000259" key="8">
    <source>
        <dbReference type="SMART" id="SM01383"/>
    </source>
</evidence>
<evidence type="ECO:0000256" key="6">
    <source>
        <dbReference type="SAM" id="MobiDB-lite"/>
    </source>
</evidence>
<reference evidence="9 10" key="2">
    <citation type="submission" date="2018-07" db="EMBL/GenBank/DDBJ databases">
        <title>Pontibacter sp. 2b14 genomic sequence and assembly.</title>
        <authorList>
            <person name="Du Z.-J."/>
        </authorList>
    </citation>
    <scope>NUCLEOTIDE SEQUENCE [LARGE SCALE GENOMIC DNA]</scope>
    <source>
        <strain evidence="9 10">2b14</strain>
    </source>
</reference>
<dbReference type="InterPro" id="IPR014722">
    <property type="entry name" value="Rib_uL2_dom2"/>
</dbReference>
<sequence>MALKKLRPITPGQRFRIAPAFDEITSNTPEKSLLAPIKKSGGRNNSGKMTMRYIGGGHKKKYRVIDFKRTKYGVPATVKTIEYDPNRTARIALVFYADGEKSYIIAPAGLQVGTVILSGPGIAPEVGNCLPLSDIPLGTIIHNIELQPGNGATLARSAGSYAQLVAREGRYATIKLPSGELRMVLVNCYATVGTVSNSDHMNVKLGKAGRSRWMGKRPRVRGVAMNPVDHPMGGGEGKSSGGHPRSRKGLYSKGLKTRNKNKYSEKLIVNRGKK</sequence>
<dbReference type="InterPro" id="IPR005880">
    <property type="entry name" value="Ribosomal_uL2_bac/org-type"/>
</dbReference>
<dbReference type="Gene3D" id="4.10.950.10">
    <property type="entry name" value="Ribosomal protein L2, domain 3"/>
    <property type="match status" value="1"/>
</dbReference>
<dbReference type="InterPro" id="IPR002171">
    <property type="entry name" value="Ribosomal_uL2"/>
</dbReference>
<evidence type="ECO:0000313" key="9">
    <source>
        <dbReference type="EMBL" id="RAU83873.1"/>
    </source>
</evidence>
<dbReference type="SUPFAM" id="SSF50104">
    <property type="entry name" value="Translation proteins SH3-like domain"/>
    <property type="match status" value="1"/>
</dbReference>
<dbReference type="PROSITE" id="PS00467">
    <property type="entry name" value="RIBOSOMAL_L2"/>
    <property type="match status" value="1"/>
</dbReference>
<feature type="domain" description="Large ribosomal subunit protein uL2 RNA-binding" evidence="8">
    <location>
        <begin position="42"/>
        <end position="118"/>
    </location>
</feature>
<name>A0A364RHV9_9BACT</name>
<dbReference type="InterPro" id="IPR012340">
    <property type="entry name" value="NA-bd_OB-fold"/>
</dbReference>
<feature type="compositionally biased region" description="Basic residues" evidence="6">
    <location>
        <begin position="244"/>
        <end position="261"/>
    </location>
</feature>
<dbReference type="GO" id="GO:0015934">
    <property type="term" value="C:large ribosomal subunit"/>
    <property type="evidence" value="ECO:0007669"/>
    <property type="project" value="InterPro"/>
</dbReference>
<evidence type="ECO:0000256" key="2">
    <source>
        <dbReference type="ARBA" id="ARBA00022980"/>
    </source>
</evidence>
<dbReference type="EMBL" id="QMDV01000001">
    <property type="protein sequence ID" value="RAU83873.1"/>
    <property type="molecule type" value="Genomic_DNA"/>
</dbReference>
<dbReference type="OrthoDB" id="9778722at2"/>
<dbReference type="Gene3D" id="2.30.30.30">
    <property type="match status" value="1"/>
</dbReference>
<organism evidence="9 10">
    <name type="scientific">Pontibacter arcticus</name>
    <dbReference type="NCBI Taxonomy" id="2080288"/>
    <lineage>
        <taxon>Bacteria</taxon>
        <taxon>Pseudomonadati</taxon>
        <taxon>Bacteroidota</taxon>
        <taxon>Cytophagia</taxon>
        <taxon>Cytophagales</taxon>
        <taxon>Hymenobacteraceae</taxon>
        <taxon>Pontibacter</taxon>
    </lineage>
</organism>
<dbReference type="RefSeq" id="WP_112303908.1">
    <property type="nucleotide sequence ID" value="NZ_QMDV01000001.1"/>
</dbReference>
<evidence type="ECO:0000256" key="5">
    <source>
        <dbReference type="HAMAP-Rule" id="MF_01320"/>
    </source>
</evidence>
<evidence type="ECO:0000256" key="4">
    <source>
        <dbReference type="ARBA" id="ARBA00035242"/>
    </source>
</evidence>